<dbReference type="PANTHER" id="PTHR30349:SF64">
    <property type="entry name" value="PROPHAGE INTEGRASE INTD-RELATED"/>
    <property type="match status" value="1"/>
</dbReference>
<proteinExistence type="predicted"/>
<evidence type="ECO:0000256" key="1">
    <source>
        <dbReference type="ARBA" id="ARBA00022908"/>
    </source>
</evidence>
<dbReference type="EMBL" id="JAFMOY010000103">
    <property type="protein sequence ID" value="MBU9843898.1"/>
    <property type="molecule type" value="Genomic_DNA"/>
</dbReference>
<protein>
    <submittedName>
        <fullName evidence="3">Tyrosine-type recombinase/integrase</fullName>
    </submittedName>
</protein>
<evidence type="ECO:0000313" key="4">
    <source>
        <dbReference type="Proteomes" id="UP000739284"/>
    </source>
</evidence>
<dbReference type="InterPro" id="IPR050090">
    <property type="entry name" value="Tyrosine_recombinase_XerCD"/>
</dbReference>
<reference evidence="3 4" key="1">
    <citation type="submission" date="2021-03" db="EMBL/GenBank/DDBJ databases">
        <title>Five novel Rahnella species.</title>
        <authorList>
            <person name="Brady C."/>
            <person name="Asselin J."/>
            <person name="Beer S."/>
            <person name="Bruberg M.B."/>
            <person name="Crampton B."/>
            <person name="Venter S."/>
            <person name="Arnold D."/>
            <person name="Denman S."/>
        </authorList>
    </citation>
    <scope>NUCLEOTIDE SEQUENCE [LARGE SCALE GENOMIC DNA]</scope>
    <source>
        <strain evidence="3 4">FRB 231</strain>
    </source>
</reference>
<evidence type="ECO:0000313" key="3">
    <source>
        <dbReference type="EMBL" id="MBU9843898.1"/>
    </source>
</evidence>
<name>A0ABS6LAY0_9GAMM</name>
<dbReference type="Proteomes" id="UP000739284">
    <property type="component" value="Unassembled WGS sequence"/>
</dbReference>
<keyword evidence="4" id="KW-1185">Reference proteome</keyword>
<gene>
    <name evidence="3" type="ORF">J1784_02530</name>
</gene>
<feature type="domain" description="Tyr recombinase" evidence="2">
    <location>
        <begin position="1"/>
        <end position="150"/>
    </location>
</feature>
<evidence type="ECO:0000259" key="2">
    <source>
        <dbReference type="PROSITE" id="PS51898"/>
    </source>
</evidence>
<dbReference type="PROSITE" id="PS51898">
    <property type="entry name" value="TYR_RECOMBINASE"/>
    <property type="match status" value="1"/>
</dbReference>
<organism evidence="3 4">
    <name type="scientific">Rahnella ecdela</name>
    <dbReference type="NCBI Taxonomy" id="2816250"/>
    <lineage>
        <taxon>Bacteria</taxon>
        <taxon>Pseudomonadati</taxon>
        <taxon>Pseudomonadota</taxon>
        <taxon>Gammaproteobacteria</taxon>
        <taxon>Enterobacterales</taxon>
        <taxon>Yersiniaceae</taxon>
        <taxon>Rahnella</taxon>
    </lineage>
</organism>
<keyword evidence="1" id="KW-0229">DNA integration</keyword>
<dbReference type="InterPro" id="IPR002104">
    <property type="entry name" value="Integrase_catalytic"/>
</dbReference>
<dbReference type="PANTHER" id="PTHR30349">
    <property type="entry name" value="PHAGE INTEGRASE-RELATED"/>
    <property type="match status" value="1"/>
</dbReference>
<comment type="caution">
    <text evidence="3">The sequence shown here is derived from an EMBL/GenBank/DDBJ whole genome shotgun (WGS) entry which is preliminary data.</text>
</comment>
<sequence>MLFTLIYNTGARMSEIINIRVVDVVLDGSPCVHLNGKGRRKRTIPLWKSTVGTIRAWLHTNLNMHGDTALLGPVGPAYDASECGATLTLAVNRAAVIQPSLKGKRVSPHILRHTTAMHLLQNGVPFNLIALWHGHESVNTTHRYVEANLR</sequence>
<dbReference type="Pfam" id="PF00589">
    <property type="entry name" value="Phage_integrase"/>
    <property type="match status" value="1"/>
</dbReference>
<accession>A0ABS6LAY0</accession>